<keyword evidence="1" id="KW-1185">Reference proteome</keyword>
<dbReference type="RefSeq" id="XP_022236995.1">
    <property type="nucleotide sequence ID" value="XM_022381287.1"/>
</dbReference>
<accession>A0ABM1S040</accession>
<sequence>MFPLYDGNKSLGTYCNPQRRIQANVHHHTASHTVGSLEGIVDSLSSTVEELTDLAKQRITTLEGSICSKHNVFHTITPISINATQIREKPLYR</sequence>
<organism evidence="1 2">
    <name type="scientific">Limulus polyphemus</name>
    <name type="common">Atlantic horseshoe crab</name>
    <dbReference type="NCBI Taxonomy" id="6850"/>
    <lineage>
        <taxon>Eukaryota</taxon>
        <taxon>Metazoa</taxon>
        <taxon>Ecdysozoa</taxon>
        <taxon>Arthropoda</taxon>
        <taxon>Chelicerata</taxon>
        <taxon>Merostomata</taxon>
        <taxon>Xiphosura</taxon>
        <taxon>Limulidae</taxon>
        <taxon>Limulus</taxon>
    </lineage>
</organism>
<reference evidence="2" key="1">
    <citation type="submission" date="2025-08" db="UniProtKB">
        <authorList>
            <consortium name="RefSeq"/>
        </authorList>
    </citation>
    <scope>IDENTIFICATION</scope>
    <source>
        <tissue evidence="2">Muscle</tissue>
    </source>
</reference>
<gene>
    <name evidence="2" type="primary">LOC111084642</name>
</gene>
<name>A0ABM1S040_LIMPO</name>
<dbReference type="GeneID" id="111084642"/>
<proteinExistence type="predicted"/>
<protein>
    <submittedName>
        <fullName evidence="2">Techylectin-5B-like</fullName>
    </submittedName>
</protein>
<evidence type="ECO:0000313" key="2">
    <source>
        <dbReference type="RefSeq" id="XP_022236995.1"/>
    </source>
</evidence>
<evidence type="ECO:0000313" key="1">
    <source>
        <dbReference type="Proteomes" id="UP000694941"/>
    </source>
</evidence>
<dbReference type="Proteomes" id="UP000694941">
    <property type="component" value="Unplaced"/>
</dbReference>